<accession>A0ABW0MP93</accession>
<feature type="transmembrane region" description="Helical" evidence="1">
    <location>
        <begin position="226"/>
        <end position="245"/>
    </location>
</feature>
<feature type="transmembrane region" description="Helical" evidence="1">
    <location>
        <begin position="393"/>
        <end position="412"/>
    </location>
</feature>
<protein>
    <recommendedName>
        <fullName evidence="4">DUF2029 domain-containing protein</fullName>
    </recommendedName>
</protein>
<organism evidence="2 3">
    <name type="scientific">Massilia suwonensis</name>
    <dbReference type="NCBI Taxonomy" id="648895"/>
    <lineage>
        <taxon>Bacteria</taxon>
        <taxon>Pseudomonadati</taxon>
        <taxon>Pseudomonadota</taxon>
        <taxon>Betaproteobacteria</taxon>
        <taxon>Burkholderiales</taxon>
        <taxon>Oxalobacteraceae</taxon>
        <taxon>Telluria group</taxon>
        <taxon>Massilia</taxon>
    </lineage>
</organism>
<evidence type="ECO:0000256" key="1">
    <source>
        <dbReference type="SAM" id="Phobius"/>
    </source>
</evidence>
<feature type="transmembrane region" description="Helical" evidence="1">
    <location>
        <begin position="338"/>
        <end position="356"/>
    </location>
</feature>
<feature type="transmembrane region" description="Helical" evidence="1">
    <location>
        <begin position="153"/>
        <end position="170"/>
    </location>
</feature>
<dbReference type="RefSeq" id="WP_379758699.1">
    <property type="nucleotide sequence ID" value="NZ_JBHSMR010000013.1"/>
</dbReference>
<comment type="caution">
    <text evidence="2">The sequence shown here is derived from an EMBL/GenBank/DDBJ whole genome shotgun (WGS) entry which is preliminary data.</text>
</comment>
<feature type="transmembrane region" description="Helical" evidence="1">
    <location>
        <begin position="175"/>
        <end position="195"/>
    </location>
</feature>
<dbReference type="Proteomes" id="UP001596101">
    <property type="component" value="Unassembled WGS sequence"/>
</dbReference>
<evidence type="ECO:0000313" key="2">
    <source>
        <dbReference type="EMBL" id="MFC5480060.1"/>
    </source>
</evidence>
<gene>
    <name evidence="2" type="ORF">ACFPQ5_17820</name>
</gene>
<dbReference type="EMBL" id="JBHSMR010000013">
    <property type="protein sequence ID" value="MFC5480060.1"/>
    <property type="molecule type" value="Genomic_DNA"/>
</dbReference>
<evidence type="ECO:0000313" key="3">
    <source>
        <dbReference type="Proteomes" id="UP001596101"/>
    </source>
</evidence>
<feature type="transmembrane region" description="Helical" evidence="1">
    <location>
        <begin position="307"/>
        <end position="326"/>
    </location>
</feature>
<feature type="transmembrane region" description="Helical" evidence="1">
    <location>
        <begin position="201"/>
        <end position="219"/>
    </location>
</feature>
<feature type="transmembrane region" description="Helical" evidence="1">
    <location>
        <begin position="97"/>
        <end position="117"/>
    </location>
</feature>
<keyword evidence="1" id="KW-0472">Membrane</keyword>
<evidence type="ECO:0008006" key="4">
    <source>
        <dbReference type="Google" id="ProtNLM"/>
    </source>
</evidence>
<reference evidence="3" key="1">
    <citation type="journal article" date="2019" name="Int. J. Syst. Evol. Microbiol.">
        <title>The Global Catalogue of Microorganisms (GCM) 10K type strain sequencing project: providing services to taxonomists for standard genome sequencing and annotation.</title>
        <authorList>
            <consortium name="The Broad Institute Genomics Platform"/>
            <consortium name="The Broad Institute Genome Sequencing Center for Infectious Disease"/>
            <person name="Wu L."/>
            <person name="Ma J."/>
        </authorList>
    </citation>
    <scope>NUCLEOTIDE SEQUENCE [LARGE SCALE GENOMIC DNA]</scope>
    <source>
        <strain evidence="3">CCUG 43111</strain>
    </source>
</reference>
<sequence>MNPPKPASLPRRLWQGLDKPTLQDRAMWIVPLLFGLISVLLRQDDNWDLRNYHLYNPFAWLNGKIGFDLAPAQMQSYFNPTLDLLYYGLVHALPGPLAGFVMGALHGLNFVLLLLIGRALLPQQQPHRGRLALLLALAGMFGAGFVSQIGNTMGDNMTALFILGALLVLLRRWQVLAAAGLALLGAGLLAGLGTGLKLTNAVYALALCLSLFALPASFLARLRCMFTFGIGVLLGMAASAGHWYWKMWTMFGNPLFPQFNNLFHGPLASPMAVGDTNWLPQGWIERLLWPFVFALDPRQVSEIRLSLLVWPILYVAFILLGMHLLARRDRTSAPDGALRSHHAMLWLFFGLAYLVWMNLFSIYRYLVPLELLAPLVLWLIAQRLKPGPQTARLVAALLLVVVAAALVKSPSWGRAKWAGESFHAEVPAIAQPEESLVFTVHGDPPMGWLVTMFPARLAFVSLSSGFPESDLYRARVGQMVAERSGPLYVMTKSDDADGTTLQRARQVLDGYGLSLVPGSCRPYRAFVGKNPFDYQLCNVNGRAGTPR</sequence>
<proteinExistence type="predicted"/>
<keyword evidence="1" id="KW-0812">Transmembrane</keyword>
<keyword evidence="1" id="KW-1133">Transmembrane helix</keyword>
<name>A0ABW0MP93_9BURK</name>
<feature type="transmembrane region" description="Helical" evidence="1">
    <location>
        <begin position="129"/>
        <end position="147"/>
    </location>
</feature>
<keyword evidence="3" id="KW-1185">Reference proteome</keyword>